<dbReference type="EMBL" id="VFEQ01000007">
    <property type="protein sequence ID" value="TWR59596.1"/>
    <property type="molecule type" value="Genomic_DNA"/>
</dbReference>
<name>A0A9X9BTA6_PSEMA</name>
<dbReference type="Proteomes" id="UP000316123">
    <property type="component" value="Unassembled WGS sequence"/>
</dbReference>
<accession>A0A9X9BTA6</accession>
<evidence type="ECO:0000313" key="1">
    <source>
        <dbReference type="EMBL" id="TWR59596.1"/>
    </source>
</evidence>
<protein>
    <submittedName>
        <fullName evidence="1">Uncharacterized protein</fullName>
    </submittedName>
</protein>
<gene>
    <name evidence="1" type="ORF">FIV41_12620</name>
</gene>
<comment type="caution">
    <text evidence="1">The sequence shown here is derived from an EMBL/GenBank/DDBJ whole genome shotgun (WGS) entry which is preliminary data.</text>
</comment>
<organism evidence="1 2">
    <name type="scientific">Pseudomonas marginalis</name>
    <name type="common">Pseudomonas panacis</name>
    <dbReference type="NCBI Taxonomy" id="298"/>
    <lineage>
        <taxon>Bacteria</taxon>
        <taxon>Pseudomonadati</taxon>
        <taxon>Pseudomonadota</taxon>
        <taxon>Gammaproteobacteria</taxon>
        <taxon>Pseudomonadales</taxon>
        <taxon>Pseudomonadaceae</taxon>
        <taxon>Pseudomonas</taxon>
    </lineage>
</organism>
<dbReference type="AlphaFoldDB" id="A0A9X9BTA6"/>
<evidence type="ECO:0000313" key="2">
    <source>
        <dbReference type="Proteomes" id="UP000316123"/>
    </source>
</evidence>
<proteinExistence type="predicted"/>
<reference evidence="1 2" key="1">
    <citation type="submission" date="2019-06" db="EMBL/GenBank/DDBJ databases">
        <title>Pseudomonas bimorpha sp. nov. isolated from bovine raw milk and skim milk concentrate.</title>
        <authorList>
            <person name="Hofmann K."/>
            <person name="Huptas C."/>
            <person name="Doll E."/>
            <person name="Scherer S."/>
            <person name="Wenning M."/>
        </authorList>
    </citation>
    <scope>NUCLEOTIDE SEQUENCE [LARGE SCALE GENOMIC DNA]</scope>
    <source>
        <strain evidence="1 2">DSM 13124</strain>
    </source>
</reference>
<dbReference type="RefSeq" id="WP_137211982.1">
    <property type="nucleotide sequence ID" value="NZ_FNSU01000003.1"/>
</dbReference>
<sequence length="66" mass="7097">MVESFFVQVGWALRSTWAQINGWMLGDKSAGMGNTVNSKATIHGLSVGLILLAVGKVSQKISRVSY</sequence>